<comment type="caution">
    <text evidence="1">The sequence shown here is derived from an EMBL/GenBank/DDBJ whole genome shotgun (WGS) entry which is preliminary data.</text>
</comment>
<proteinExistence type="predicted"/>
<organism evidence="1 2">
    <name type="scientific">Paenibacillus marchantiophytorum</name>
    <dbReference type="NCBI Taxonomy" id="1619310"/>
    <lineage>
        <taxon>Bacteria</taxon>
        <taxon>Bacillati</taxon>
        <taxon>Bacillota</taxon>
        <taxon>Bacilli</taxon>
        <taxon>Bacillales</taxon>
        <taxon>Paenibacillaceae</taxon>
        <taxon>Paenibacillus</taxon>
    </lineage>
</organism>
<name>A0ABQ1ERW2_9BACL</name>
<accession>A0ABQ1ERW2</accession>
<evidence type="ECO:0000313" key="2">
    <source>
        <dbReference type="Proteomes" id="UP000615455"/>
    </source>
</evidence>
<gene>
    <name evidence="1" type="ORF">GCM10008018_31200</name>
</gene>
<reference evidence="2" key="1">
    <citation type="journal article" date="2019" name="Int. J. Syst. Evol. Microbiol.">
        <title>The Global Catalogue of Microorganisms (GCM) 10K type strain sequencing project: providing services to taxonomists for standard genome sequencing and annotation.</title>
        <authorList>
            <consortium name="The Broad Institute Genomics Platform"/>
            <consortium name="The Broad Institute Genome Sequencing Center for Infectious Disease"/>
            <person name="Wu L."/>
            <person name="Ma J."/>
        </authorList>
    </citation>
    <scope>NUCLEOTIDE SEQUENCE [LARGE SCALE GENOMIC DNA]</scope>
    <source>
        <strain evidence="2">CGMCC 1.15043</strain>
    </source>
</reference>
<evidence type="ECO:0008006" key="3">
    <source>
        <dbReference type="Google" id="ProtNLM"/>
    </source>
</evidence>
<sequence length="327" mass="38419">MLEEFIWNLIMSVISDPNEYIAQLDVMTESVVSEIKQASELVRNQLNEEGNLNAEKITLTTERIKEFIGSNHLKIKEKSSNGLLMMRIEWKEIGVVSKFLSNKEYAWDKEALKEMFYDLGILVHACSICIEKLNEDQLTKLIHKNMLVKEKFVRFSPKKHLKYTDNIWWAEMDIQDQLRVWHEYHKKLESLTAEWYRLRKHAGSSIILQKEKKVVSNYGTISLLETKPTVLVQQFLSIFGISELLDVVVIDISKVEELGARGFICMSEINKYREFNDVKLKFFLMEISKEQAMYEFLQRRQKLLSHLSVTRSPKVNLNELVPDDFFV</sequence>
<protein>
    <recommendedName>
        <fullName evidence="3">STAS domain-containing protein</fullName>
    </recommendedName>
</protein>
<dbReference type="Proteomes" id="UP000615455">
    <property type="component" value="Unassembled WGS sequence"/>
</dbReference>
<keyword evidence="2" id="KW-1185">Reference proteome</keyword>
<dbReference type="EMBL" id="BMHE01000014">
    <property type="protein sequence ID" value="GFZ83016.1"/>
    <property type="molecule type" value="Genomic_DNA"/>
</dbReference>
<evidence type="ECO:0000313" key="1">
    <source>
        <dbReference type="EMBL" id="GFZ83016.1"/>
    </source>
</evidence>